<dbReference type="AlphaFoldDB" id="A0A561D6L9"/>
<sequence>MMTQYIQKGIYETTELDGEFIILNTDDYTITKLNDVGGYCWSKLNEVQTVATLTKNLIEKFSINGDETQVERDMEEFLENLLQCGLIQYAD</sequence>
<organism evidence="1 2">
    <name type="scientific">Neobacillus bataviensis</name>
    <dbReference type="NCBI Taxonomy" id="220685"/>
    <lineage>
        <taxon>Bacteria</taxon>
        <taxon>Bacillati</taxon>
        <taxon>Bacillota</taxon>
        <taxon>Bacilli</taxon>
        <taxon>Bacillales</taxon>
        <taxon>Bacillaceae</taxon>
        <taxon>Neobacillus</taxon>
    </lineage>
</organism>
<dbReference type="EMBL" id="VIVN01000008">
    <property type="protein sequence ID" value="TWD98887.1"/>
    <property type="molecule type" value="Genomic_DNA"/>
</dbReference>
<evidence type="ECO:0000313" key="2">
    <source>
        <dbReference type="Proteomes" id="UP000319671"/>
    </source>
</evidence>
<dbReference type="InterPro" id="IPR041881">
    <property type="entry name" value="PqqD_sf"/>
</dbReference>
<reference evidence="1 2" key="1">
    <citation type="submission" date="2019-06" db="EMBL/GenBank/DDBJ databases">
        <title>Sorghum-associated microbial communities from plants grown in Nebraska, USA.</title>
        <authorList>
            <person name="Schachtman D."/>
        </authorList>
    </citation>
    <scope>NUCLEOTIDE SEQUENCE [LARGE SCALE GENOMIC DNA]</scope>
    <source>
        <strain evidence="1 2">2482</strain>
    </source>
</reference>
<keyword evidence="2" id="KW-1185">Reference proteome</keyword>
<dbReference type="InterPro" id="IPR008792">
    <property type="entry name" value="PQQD"/>
</dbReference>
<name>A0A561D6L9_9BACI</name>
<dbReference type="RefSeq" id="WP_261380687.1">
    <property type="nucleotide sequence ID" value="NZ_VIVN01000008.1"/>
</dbReference>
<gene>
    <name evidence="1" type="ORF">FB550_108142</name>
</gene>
<dbReference type="Gene3D" id="1.10.10.1150">
    <property type="entry name" value="Coenzyme PQQ synthesis protein D (PqqD)"/>
    <property type="match status" value="1"/>
</dbReference>
<accession>A0A561D6L9</accession>
<dbReference type="Proteomes" id="UP000319671">
    <property type="component" value="Unassembled WGS sequence"/>
</dbReference>
<dbReference type="Pfam" id="PF05402">
    <property type="entry name" value="PqqD"/>
    <property type="match status" value="1"/>
</dbReference>
<protein>
    <submittedName>
        <fullName evidence="1">Coenzyme PQQ synthesis protein D (PqqD)</fullName>
    </submittedName>
</protein>
<comment type="caution">
    <text evidence="1">The sequence shown here is derived from an EMBL/GenBank/DDBJ whole genome shotgun (WGS) entry which is preliminary data.</text>
</comment>
<proteinExistence type="predicted"/>
<evidence type="ECO:0000313" key="1">
    <source>
        <dbReference type="EMBL" id="TWD98887.1"/>
    </source>
</evidence>